<dbReference type="Gene3D" id="3.40.50.150">
    <property type="entry name" value="Vaccinia Virus protein VP39"/>
    <property type="match status" value="1"/>
</dbReference>
<dbReference type="Proteomes" id="UP001444661">
    <property type="component" value="Unassembled WGS sequence"/>
</dbReference>
<sequence>MSKQQIEKDAQGYSPSTIEDLASRTVDSDASFLKPYIKPSDHILDVGCGPGTITCGFSMLIDSTKGGYVIGIDSSMDTIQRAREMAKERVPATIQLGNGNGHITSSSFGNGATIQFMKEDILDRLPFVSGAFSVIYANQMFRHLPTVRHRTAALKEMRRMLKPGGILATRDVAELHFYPPRCELDGIWAARMAHLRCRKQEDVCLPGGNMPVQFRAAGFGKRDDEDDNNNGGGNAAEVEYDQFGAPLPRPELATSDSGKVILGGGGDGAHGSRDGRLQSGERFRESWRRAGITDEEVQETVKALEEWAEDEDAWYVALQVEMLAWK</sequence>
<dbReference type="PANTHER" id="PTHR43591:SF24">
    <property type="entry name" value="2-METHOXY-6-POLYPRENYL-1,4-BENZOQUINOL METHYLASE, MITOCHONDRIAL"/>
    <property type="match status" value="1"/>
</dbReference>
<feature type="compositionally biased region" description="Basic and acidic residues" evidence="2">
    <location>
        <begin position="270"/>
        <end position="280"/>
    </location>
</feature>
<evidence type="ECO:0000259" key="3">
    <source>
        <dbReference type="Pfam" id="PF08241"/>
    </source>
</evidence>
<evidence type="ECO:0000313" key="5">
    <source>
        <dbReference type="Proteomes" id="UP001444661"/>
    </source>
</evidence>
<reference evidence="4 5" key="1">
    <citation type="submission" date="2023-01" db="EMBL/GenBank/DDBJ databases">
        <title>Analysis of 21 Apiospora genomes using comparative genomics revels a genus with tremendous synthesis potential of carbohydrate active enzymes and secondary metabolites.</title>
        <authorList>
            <person name="Sorensen T."/>
        </authorList>
    </citation>
    <scope>NUCLEOTIDE SEQUENCE [LARGE SCALE GENOMIC DNA]</scope>
    <source>
        <strain evidence="4 5">CBS 33761</strain>
    </source>
</reference>
<evidence type="ECO:0000313" key="4">
    <source>
        <dbReference type="EMBL" id="KAK8055060.1"/>
    </source>
</evidence>
<dbReference type="InterPro" id="IPR029063">
    <property type="entry name" value="SAM-dependent_MTases_sf"/>
</dbReference>
<comment type="caution">
    <text evidence="4">The sequence shown here is derived from an EMBL/GenBank/DDBJ whole genome shotgun (WGS) entry which is preliminary data.</text>
</comment>
<gene>
    <name evidence="4" type="ORF">PG993_000287</name>
</gene>
<keyword evidence="5" id="KW-1185">Reference proteome</keyword>
<name>A0ABR1U853_9PEZI</name>
<dbReference type="PANTHER" id="PTHR43591">
    <property type="entry name" value="METHYLTRANSFERASE"/>
    <property type="match status" value="1"/>
</dbReference>
<evidence type="ECO:0000256" key="2">
    <source>
        <dbReference type="SAM" id="MobiDB-lite"/>
    </source>
</evidence>
<evidence type="ECO:0000256" key="1">
    <source>
        <dbReference type="ARBA" id="ARBA00038158"/>
    </source>
</evidence>
<dbReference type="EMBL" id="JAQQWK010000001">
    <property type="protein sequence ID" value="KAK8055060.1"/>
    <property type="molecule type" value="Genomic_DNA"/>
</dbReference>
<dbReference type="SUPFAM" id="SSF53335">
    <property type="entry name" value="S-adenosyl-L-methionine-dependent methyltransferases"/>
    <property type="match status" value="1"/>
</dbReference>
<protein>
    <recommendedName>
        <fullName evidence="3">Methyltransferase type 11 domain-containing protein</fullName>
    </recommendedName>
</protein>
<comment type="similarity">
    <text evidence="1">Belongs to the methyltransferase superfamily. LaeA methyltransferase family.</text>
</comment>
<organism evidence="4 5">
    <name type="scientific">Apiospora rasikravindrae</name>
    <dbReference type="NCBI Taxonomy" id="990691"/>
    <lineage>
        <taxon>Eukaryota</taxon>
        <taxon>Fungi</taxon>
        <taxon>Dikarya</taxon>
        <taxon>Ascomycota</taxon>
        <taxon>Pezizomycotina</taxon>
        <taxon>Sordariomycetes</taxon>
        <taxon>Xylariomycetidae</taxon>
        <taxon>Amphisphaeriales</taxon>
        <taxon>Apiosporaceae</taxon>
        <taxon>Apiospora</taxon>
    </lineage>
</organism>
<feature type="region of interest" description="Disordered" evidence="2">
    <location>
        <begin position="259"/>
        <end position="280"/>
    </location>
</feature>
<feature type="domain" description="Methyltransferase type 11" evidence="3">
    <location>
        <begin position="44"/>
        <end position="168"/>
    </location>
</feature>
<dbReference type="CDD" id="cd02440">
    <property type="entry name" value="AdoMet_MTases"/>
    <property type="match status" value="1"/>
</dbReference>
<proteinExistence type="inferred from homology"/>
<dbReference type="InterPro" id="IPR013216">
    <property type="entry name" value="Methyltransf_11"/>
</dbReference>
<accession>A0ABR1U853</accession>
<dbReference type="Pfam" id="PF08241">
    <property type="entry name" value="Methyltransf_11"/>
    <property type="match status" value="1"/>
</dbReference>